<proteinExistence type="predicted"/>
<comment type="caution">
    <text evidence="1">The sequence shown here is derived from an EMBL/GenBank/DDBJ whole genome shotgun (WGS) entry which is preliminary data.</text>
</comment>
<organism evidence="1 2">
    <name type="scientific">Crocosphaera watsonii WH 0402</name>
    <dbReference type="NCBI Taxonomy" id="1284629"/>
    <lineage>
        <taxon>Bacteria</taxon>
        <taxon>Bacillati</taxon>
        <taxon>Cyanobacteriota</taxon>
        <taxon>Cyanophyceae</taxon>
        <taxon>Oscillatoriophycideae</taxon>
        <taxon>Chroococcales</taxon>
        <taxon>Aphanothecaceae</taxon>
        <taxon>Crocosphaera</taxon>
    </lineage>
</organism>
<reference evidence="1 2" key="1">
    <citation type="submission" date="2013-01" db="EMBL/GenBank/DDBJ databases">
        <authorList>
            <person name="Bench S."/>
        </authorList>
    </citation>
    <scope>NUCLEOTIDE SEQUENCE [LARGE SCALE GENOMIC DNA]</scope>
    <source>
        <strain evidence="1 2">WH 0402</strain>
    </source>
</reference>
<dbReference type="Proteomes" id="UP000018130">
    <property type="component" value="Unassembled WGS sequence"/>
</dbReference>
<dbReference type="EMBL" id="CAQN01000318">
    <property type="protein sequence ID" value="CCQ66011.1"/>
    <property type="molecule type" value="Genomic_DNA"/>
</dbReference>
<accession>T2JLQ6</accession>
<gene>
    <name evidence="1" type="ORF">CWATWH0402_3846</name>
</gene>
<dbReference type="AlphaFoldDB" id="T2JLQ6"/>
<name>T2JLQ6_CROWT</name>
<sequence length="42" mass="5203">MKGEKIYFHKLRLFRFKFRVENFETGLKWISLGLFYEICTRG</sequence>
<protein>
    <submittedName>
        <fullName evidence="1">Uncharacterized protein</fullName>
    </submittedName>
</protein>
<evidence type="ECO:0000313" key="2">
    <source>
        <dbReference type="Proteomes" id="UP000018130"/>
    </source>
</evidence>
<reference evidence="1 2" key="2">
    <citation type="submission" date="2013-09" db="EMBL/GenBank/DDBJ databases">
        <title>Whole genome comparison of six Crocosphaera watsonii strains with differing phenotypes.</title>
        <authorList>
            <person name="Bench S.R."/>
            <person name="Heller P."/>
            <person name="Frank I."/>
            <person name="Arciniega M."/>
            <person name="Shilova I.N."/>
            <person name="Zehr J.P."/>
        </authorList>
    </citation>
    <scope>NUCLEOTIDE SEQUENCE [LARGE SCALE GENOMIC DNA]</scope>
    <source>
        <strain evidence="1 2">WH 0402</strain>
    </source>
</reference>
<evidence type="ECO:0000313" key="1">
    <source>
        <dbReference type="EMBL" id="CCQ66011.1"/>
    </source>
</evidence>